<dbReference type="EMBL" id="BTGU01000019">
    <property type="protein sequence ID" value="GMN45102.1"/>
    <property type="molecule type" value="Genomic_DNA"/>
</dbReference>
<organism evidence="2 3">
    <name type="scientific">Ficus carica</name>
    <name type="common">Common fig</name>
    <dbReference type="NCBI Taxonomy" id="3494"/>
    <lineage>
        <taxon>Eukaryota</taxon>
        <taxon>Viridiplantae</taxon>
        <taxon>Streptophyta</taxon>
        <taxon>Embryophyta</taxon>
        <taxon>Tracheophyta</taxon>
        <taxon>Spermatophyta</taxon>
        <taxon>Magnoliopsida</taxon>
        <taxon>eudicotyledons</taxon>
        <taxon>Gunneridae</taxon>
        <taxon>Pentapetalae</taxon>
        <taxon>rosids</taxon>
        <taxon>fabids</taxon>
        <taxon>Rosales</taxon>
        <taxon>Moraceae</taxon>
        <taxon>Ficeae</taxon>
        <taxon>Ficus</taxon>
    </lineage>
</organism>
<evidence type="ECO:0000313" key="3">
    <source>
        <dbReference type="Proteomes" id="UP001187192"/>
    </source>
</evidence>
<name>A0AA88D814_FICCA</name>
<feature type="compositionally biased region" description="Acidic residues" evidence="1">
    <location>
        <begin position="21"/>
        <end position="32"/>
    </location>
</feature>
<proteinExistence type="predicted"/>
<dbReference type="AlphaFoldDB" id="A0AA88D814"/>
<accession>A0AA88D814</accession>
<comment type="caution">
    <text evidence="2">The sequence shown here is derived from an EMBL/GenBank/DDBJ whole genome shotgun (WGS) entry which is preliminary data.</text>
</comment>
<protein>
    <submittedName>
        <fullName evidence="2">Uncharacterized protein</fullName>
    </submittedName>
</protein>
<sequence>MDRDRGKQPIENVVVDWTSSDSDESNSDDEEWASVLHRSRKEYESFQMWKGAETSNEASERNQPAIVLGEGILSIPSIAQLTKPP</sequence>
<keyword evidence="3" id="KW-1185">Reference proteome</keyword>
<gene>
    <name evidence="2" type="ORF">TIFTF001_014296</name>
</gene>
<evidence type="ECO:0000256" key="1">
    <source>
        <dbReference type="SAM" id="MobiDB-lite"/>
    </source>
</evidence>
<feature type="region of interest" description="Disordered" evidence="1">
    <location>
        <begin position="1"/>
        <end position="33"/>
    </location>
</feature>
<evidence type="ECO:0000313" key="2">
    <source>
        <dbReference type="EMBL" id="GMN45102.1"/>
    </source>
</evidence>
<dbReference type="Proteomes" id="UP001187192">
    <property type="component" value="Unassembled WGS sequence"/>
</dbReference>
<reference evidence="2" key="1">
    <citation type="submission" date="2023-07" db="EMBL/GenBank/DDBJ databases">
        <title>draft genome sequence of fig (Ficus carica).</title>
        <authorList>
            <person name="Takahashi T."/>
            <person name="Nishimura K."/>
        </authorList>
    </citation>
    <scope>NUCLEOTIDE SEQUENCE</scope>
</reference>